<proteinExistence type="predicted"/>
<reference evidence="3 4" key="1">
    <citation type="journal article" date="2016" name="Genome Biol. Evol.">
        <title>Gene Family Evolution Reflects Adaptation to Soil Environmental Stressors in the Genome of the Collembolan Orchesella cincta.</title>
        <authorList>
            <person name="Faddeeva-Vakhrusheva A."/>
            <person name="Derks M.F."/>
            <person name="Anvar S.Y."/>
            <person name="Agamennone V."/>
            <person name="Suring W."/>
            <person name="Smit S."/>
            <person name="van Straalen N.M."/>
            <person name="Roelofs D."/>
        </authorList>
    </citation>
    <scope>NUCLEOTIDE SEQUENCE [LARGE SCALE GENOMIC DNA]</scope>
    <source>
        <tissue evidence="3">Mixed pool</tissue>
    </source>
</reference>
<evidence type="ECO:0000256" key="1">
    <source>
        <dbReference type="SAM" id="MobiDB-lite"/>
    </source>
</evidence>
<evidence type="ECO:0000256" key="2">
    <source>
        <dbReference type="SAM" id="Phobius"/>
    </source>
</evidence>
<protein>
    <submittedName>
        <fullName evidence="3">Putative lysosomal cobalamin transporter</fullName>
    </submittedName>
</protein>
<accession>A0A1D2MRZ3</accession>
<evidence type="ECO:0000313" key="3">
    <source>
        <dbReference type="EMBL" id="ODM95776.1"/>
    </source>
</evidence>
<comment type="caution">
    <text evidence="3">The sequence shown here is derived from an EMBL/GenBank/DDBJ whole genome shotgun (WGS) entry which is preliminary data.</text>
</comment>
<dbReference type="Proteomes" id="UP000094527">
    <property type="component" value="Unassembled WGS sequence"/>
</dbReference>
<name>A0A1D2MRZ3_ORCCI</name>
<feature type="compositionally biased region" description="Basic residues" evidence="1">
    <location>
        <begin position="1"/>
        <end position="15"/>
    </location>
</feature>
<keyword evidence="2" id="KW-0472">Membrane</keyword>
<organism evidence="3 4">
    <name type="scientific">Orchesella cincta</name>
    <name type="common">Springtail</name>
    <name type="synonym">Podura cincta</name>
    <dbReference type="NCBI Taxonomy" id="48709"/>
    <lineage>
        <taxon>Eukaryota</taxon>
        <taxon>Metazoa</taxon>
        <taxon>Ecdysozoa</taxon>
        <taxon>Arthropoda</taxon>
        <taxon>Hexapoda</taxon>
        <taxon>Collembola</taxon>
        <taxon>Entomobryomorpha</taxon>
        <taxon>Entomobryoidea</taxon>
        <taxon>Orchesellidae</taxon>
        <taxon>Orchesellinae</taxon>
        <taxon>Orchesella</taxon>
    </lineage>
</organism>
<gene>
    <name evidence="3" type="ORF">Ocin01_10905</name>
</gene>
<keyword evidence="4" id="KW-1185">Reference proteome</keyword>
<dbReference type="EMBL" id="LJIJ01000622">
    <property type="protein sequence ID" value="ODM95776.1"/>
    <property type="molecule type" value="Genomic_DNA"/>
</dbReference>
<sequence length="189" mass="22185">MGGKQKRAAKYKRWSAAHNPQSQSDNKEVPENSPENLQAHDGSGDHSSDYQPIPYEVQREIIKRRQKKSKRPDKQNQWWTKCRIGRYLKSIDSCMSWPTTIGLALVLYVLVFFLLRFIIQSFVLQHADINRSALYSGVRHAVPNPIYKFIRMLDYMFCSRELSFRGLYDIIFPPEENLHQGDRYRFGDA</sequence>
<feature type="transmembrane region" description="Helical" evidence="2">
    <location>
        <begin position="96"/>
        <end position="119"/>
    </location>
</feature>
<feature type="region of interest" description="Disordered" evidence="1">
    <location>
        <begin position="1"/>
        <end position="51"/>
    </location>
</feature>
<evidence type="ECO:0000313" key="4">
    <source>
        <dbReference type="Proteomes" id="UP000094527"/>
    </source>
</evidence>
<keyword evidence="2" id="KW-1133">Transmembrane helix</keyword>
<keyword evidence="2" id="KW-0812">Transmembrane</keyword>
<dbReference type="AlphaFoldDB" id="A0A1D2MRZ3"/>